<dbReference type="Proteomes" id="UP001501746">
    <property type="component" value="Unassembled WGS sequence"/>
</dbReference>
<evidence type="ECO:0000313" key="2">
    <source>
        <dbReference type="EMBL" id="GAA1831673.1"/>
    </source>
</evidence>
<organism evidence="2 3">
    <name type="scientific">Agromyces salentinus</name>
    <dbReference type="NCBI Taxonomy" id="269421"/>
    <lineage>
        <taxon>Bacteria</taxon>
        <taxon>Bacillati</taxon>
        <taxon>Actinomycetota</taxon>
        <taxon>Actinomycetes</taxon>
        <taxon>Micrococcales</taxon>
        <taxon>Microbacteriaceae</taxon>
        <taxon>Agromyces</taxon>
    </lineage>
</organism>
<dbReference type="InterPro" id="IPR010093">
    <property type="entry name" value="SinI_DNA-bd"/>
</dbReference>
<keyword evidence="3" id="KW-1185">Reference proteome</keyword>
<reference evidence="3" key="1">
    <citation type="journal article" date="2019" name="Int. J. Syst. Evol. Microbiol.">
        <title>The Global Catalogue of Microorganisms (GCM) 10K type strain sequencing project: providing services to taxonomists for standard genome sequencing and annotation.</title>
        <authorList>
            <consortium name="The Broad Institute Genomics Platform"/>
            <consortium name="The Broad Institute Genome Sequencing Center for Infectious Disease"/>
            <person name="Wu L."/>
            <person name="Ma J."/>
        </authorList>
    </citation>
    <scope>NUCLEOTIDE SEQUENCE [LARGE SCALE GENOMIC DNA]</scope>
    <source>
        <strain evidence="3">JCM 14323</strain>
    </source>
</reference>
<proteinExistence type="predicted"/>
<dbReference type="Pfam" id="PF12728">
    <property type="entry name" value="HTH_17"/>
    <property type="match status" value="1"/>
</dbReference>
<sequence>MNVTLLARSGASDEQLVFDEKVQAEARAVVAEAHDRKPVSLSLQLEDGEAIPLPKELSDALIFALKGMTQGNVSMRALPEELTTSTAAGILGVSRPTLMKLIESKELPSTKVGSHHRLNAHDVLALREQRDDARRKAFEELRQIDMDLDLD</sequence>
<comment type="caution">
    <text evidence="2">The sequence shown here is derived from an EMBL/GenBank/DDBJ whole genome shotgun (WGS) entry which is preliminary data.</text>
</comment>
<protein>
    <recommendedName>
        <fullName evidence="1">Helix-turn-helix domain-containing protein</fullName>
    </recommendedName>
</protein>
<dbReference type="RefSeq" id="WP_157427488.1">
    <property type="nucleotide sequence ID" value="NZ_BAAANK010000003.1"/>
</dbReference>
<evidence type="ECO:0000313" key="3">
    <source>
        <dbReference type="Proteomes" id="UP001501746"/>
    </source>
</evidence>
<dbReference type="InterPro" id="IPR041657">
    <property type="entry name" value="HTH_17"/>
</dbReference>
<dbReference type="EMBL" id="BAAANK010000003">
    <property type="protein sequence ID" value="GAA1831673.1"/>
    <property type="molecule type" value="Genomic_DNA"/>
</dbReference>
<feature type="domain" description="Helix-turn-helix" evidence="1">
    <location>
        <begin position="82"/>
        <end position="130"/>
    </location>
</feature>
<evidence type="ECO:0000259" key="1">
    <source>
        <dbReference type="Pfam" id="PF12728"/>
    </source>
</evidence>
<name>A0ABP4Z214_9MICO</name>
<gene>
    <name evidence="2" type="ORF">GCM10009750_14580</name>
</gene>
<dbReference type="NCBIfam" id="TIGR01764">
    <property type="entry name" value="excise"/>
    <property type="match status" value="1"/>
</dbReference>
<accession>A0ABP4Z214</accession>